<dbReference type="OrthoDB" id="2195708at2759"/>
<protein>
    <submittedName>
        <fullName evidence="1">Uncharacterized protein</fullName>
    </submittedName>
</protein>
<evidence type="ECO:0000313" key="2">
    <source>
        <dbReference type="Proteomes" id="UP000003163"/>
    </source>
</evidence>
<organism evidence="1 2">
    <name type="scientific">Edhazardia aedis (strain USNM 41457)</name>
    <name type="common">Microsporidian parasite</name>
    <dbReference type="NCBI Taxonomy" id="1003232"/>
    <lineage>
        <taxon>Eukaryota</taxon>
        <taxon>Fungi</taxon>
        <taxon>Fungi incertae sedis</taxon>
        <taxon>Microsporidia</taxon>
        <taxon>Edhazardia</taxon>
    </lineage>
</organism>
<reference evidence="1 2" key="1">
    <citation type="submission" date="2011-08" db="EMBL/GenBank/DDBJ databases">
        <authorList>
            <person name="Liu Z.J."/>
            <person name="Shi F.L."/>
            <person name="Lu J.Q."/>
            <person name="Li M."/>
            <person name="Wang Z.L."/>
        </authorList>
    </citation>
    <scope>NUCLEOTIDE SEQUENCE [LARGE SCALE GENOMIC DNA]</scope>
    <source>
        <strain evidence="1 2">USNM 41457</strain>
    </source>
</reference>
<reference evidence="2" key="2">
    <citation type="submission" date="2015-07" db="EMBL/GenBank/DDBJ databases">
        <title>Contrasting host-pathogen interactions and genome evolution in two generalist and specialist microsporidian pathogens of mosquitoes.</title>
        <authorList>
            <consortium name="The Broad Institute Genomics Platform"/>
            <consortium name="The Broad Institute Genome Sequencing Center for Infectious Disease"/>
            <person name="Cuomo C.A."/>
            <person name="Sanscrainte N.D."/>
            <person name="Goldberg J.M."/>
            <person name="Heiman D."/>
            <person name="Young S."/>
            <person name="Zeng Q."/>
            <person name="Becnel J.J."/>
            <person name="Birren B.W."/>
        </authorList>
    </citation>
    <scope>NUCLEOTIDE SEQUENCE [LARGE SCALE GENOMIC DNA]</scope>
    <source>
        <strain evidence="2">USNM 41457</strain>
    </source>
</reference>
<name>J9DRI1_EDHAE</name>
<dbReference type="HOGENOM" id="CLU_1959548_0_0_1"/>
<gene>
    <name evidence="1" type="ORF">EDEG_01768</name>
</gene>
<proteinExistence type="predicted"/>
<dbReference type="VEuPathDB" id="MicrosporidiaDB:EDEG_01768"/>
<keyword evidence="2" id="KW-1185">Reference proteome</keyword>
<sequence>MTLKKFNIFKKVQKYNDDGDISAVFETSLVLRSSKYPEKSTKLVLNFLKYPKEDAISMFIITVKSKLKQNIYSVFDATLNLQMIDKTDSKIVSGDLYIVYGKIVNKILLVETIKRVNFFEICRGLLEK</sequence>
<dbReference type="Proteomes" id="UP000003163">
    <property type="component" value="Unassembled WGS sequence"/>
</dbReference>
<evidence type="ECO:0000313" key="1">
    <source>
        <dbReference type="EMBL" id="EJW03942.1"/>
    </source>
</evidence>
<comment type="caution">
    <text evidence="1">The sequence shown here is derived from an EMBL/GenBank/DDBJ whole genome shotgun (WGS) entry which is preliminary data.</text>
</comment>
<accession>J9DRI1</accession>
<dbReference type="EMBL" id="AFBI03000027">
    <property type="protein sequence ID" value="EJW03942.1"/>
    <property type="molecule type" value="Genomic_DNA"/>
</dbReference>
<dbReference type="InParanoid" id="J9DRI1"/>
<dbReference type="AlphaFoldDB" id="J9DRI1"/>